<dbReference type="InterPro" id="IPR019194">
    <property type="entry name" value="Tscrpt_elong_fac_Eaf_N"/>
</dbReference>
<keyword evidence="5" id="KW-0010">Activator</keyword>
<feature type="domain" description="Transcription elongation factor Eaf N-terminal" evidence="9">
    <location>
        <begin position="14"/>
        <end position="129"/>
    </location>
</feature>
<feature type="compositionally biased region" description="Basic and acidic residues" evidence="8">
    <location>
        <begin position="55"/>
        <end position="72"/>
    </location>
</feature>
<dbReference type="Proteomes" id="UP000053989">
    <property type="component" value="Unassembled WGS sequence"/>
</dbReference>
<keyword evidence="3" id="KW-0597">Phosphoprotein</keyword>
<dbReference type="GO" id="GO:0006368">
    <property type="term" value="P:transcription elongation by RNA polymerase II"/>
    <property type="evidence" value="ECO:0007669"/>
    <property type="project" value="InterPro"/>
</dbReference>
<keyword evidence="6" id="KW-0804">Transcription</keyword>
<evidence type="ECO:0000313" key="11">
    <source>
        <dbReference type="Proteomes" id="UP000053989"/>
    </source>
</evidence>
<feature type="compositionally biased region" description="Low complexity" evidence="8">
    <location>
        <begin position="281"/>
        <end position="291"/>
    </location>
</feature>
<proteinExistence type="inferred from homology"/>
<evidence type="ECO:0000256" key="2">
    <source>
        <dbReference type="ARBA" id="ARBA00007798"/>
    </source>
</evidence>
<evidence type="ECO:0000313" key="10">
    <source>
        <dbReference type="EMBL" id="KIM67703.1"/>
    </source>
</evidence>
<dbReference type="STRING" id="1036808.A0A0C3A221"/>
<evidence type="ECO:0000259" key="9">
    <source>
        <dbReference type="Pfam" id="PF09816"/>
    </source>
</evidence>
<sequence length="384" mass="42144">MASAETQWMPAGRHKVNIGPSLARALKARKGVAPSKRSNLPDRDLYSFRYNFKPESIDPDKPGSVEVKRGKDSTSITLERPSTQHGESHLFKGAEQTVKDYDCVLIYDEEAGTFTLDKIDGFTKFSYDRRVQGQGTNTPPKASAPKAKDNVDVDKELEELLGTEDADGEPDDEFEEVISAVHARREEEEEEDPLETPFKPPSPVRVPDPPPKPKVARAPPKKQESLPKPKPVPKEVPKPKKEPDARRMVDSVMVEELDPGVLPARPAKRQKSAHSTALALPGPSSSIELPSSHPPPPAPEPDDSDSDEWESVPVDADPEADPENDAEEIDLDEFGREMEAELGGTEEDESPDPDAVRRPMSLNQFAGGQFSDVSSSSSEDSDDE</sequence>
<evidence type="ECO:0000256" key="1">
    <source>
        <dbReference type="ARBA" id="ARBA00004123"/>
    </source>
</evidence>
<dbReference type="GO" id="GO:0003711">
    <property type="term" value="F:transcription elongation factor activity"/>
    <property type="evidence" value="ECO:0007669"/>
    <property type="project" value="TreeGrafter"/>
</dbReference>
<reference evidence="11" key="2">
    <citation type="submission" date="2015-01" db="EMBL/GenBank/DDBJ databases">
        <title>Evolutionary Origins and Diversification of the Mycorrhizal Mutualists.</title>
        <authorList>
            <consortium name="DOE Joint Genome Institute"/>
            <consortium name="Mycorrhizal Genomics Consortium"/>
            <person name="Kohler A."/>
            <person name="Kuo A."/>
            <person name="Nagy L.G."/>
            <person name="Floudas D."/>
            <person name="Copeland A."/>
            <person name="Barry K.W."/>
            <person name="Cichocki N."/>
            <person name="Veneault-Fourrey C."/>
            <person name="LaButti K."/>
            <person name="Lindquist E.A."/>
            <person name="Lipzen A."/>
            <person name="Lundell T."/>
            <person name="Morin E."/>
            <person name="Murat C."/>
            <person name="Riley R."/>
            <person name="Ohm R."/>
            <person name="Sun H."/>
            <person name="Tunlid A."/>
            <person name="Henrissat B."/>
            <person name="Grigoriev I.V."/>
            <person name="Hibbett D.S."/>
            <person name="Martin F."/>
        </authorList>
    </citation>
    <scope>NUCLEOTIDE SEQUENCE [LARGE SCALE GENOMIC DNA]</scope>
    <source>
        <strain evidence="11">Foug A</strain>
    </source>
</reference>
<dbReference type="AlphaFoldDB" id="A0A0C3A221"/>
<dbReference type="Pfam" id="PF09816">
    <property type="entry name" value="EAF"/>
    <property type="match status" value="1"/>
</dbReference>
<dbReference type="PANTHER" id="PTHR15970">
    <property type="entry name" value="ELL-ASSOCIATED FACTOR EAF"/>
    <property type="match status" value="1"/>
</dbReference>
<comment type="subcellular location">
    <subcellularLocation>
        <location evidence="1">Nucleus</location>
    </subcellularLocation>
</comment>
<evidence type="ECO:0000256" key="5">
    <source>
        <dbReference type="ARBA" id="ARBA00023159"/>
    </source>
</evidence>
<feature type="compositionally biased region" description="Pro residues" evidence="8">
    <location>
        <begin position="198"/>
        <end position="213"/>
    </location>
</feature>
<keyword evidence="4" id="KW-0805">Transcription regulation</keyword>
<dbReference type="HOGENOM" id="CLU_017136_0_0_1"/>
<accession>A0A0C3A221</accession>
<reference evidence="10 11" key="1">
    <citation type="submission" date="2014-04" db="EMBL/GenBank/DDBJ databases">
        <authorList>
            <consortium name="DOE Joint Genome Institute"/>
            <person name="Kuo A."/>
            <person name="Kohler A."/>
            <person name="Nagy L.G."/>
            <person name="Floudas D."/>
            <person name="Copeland A."/>
            <person name="Barry K.W."/>
            <person name="Cichocki N."/>
            <person name="Veneault-Fourrey C."/>
            <person name="LaButti K."/>
            <person name="Lindquist E.A."/>
            <person name="Lipzen A."/>
            <person name="Lundell T."/>
            <person name="Morin E."/>
            <person name="Murat C."/>
            <person name="Sun H."/>
            <person name="Tunlid A."/>
            <person name="Henrissat B."/>
            <person name="Grigoriev I.V."/>
            <person name="Hibbett D.S."/>
            <person name="Martin F."/>
            <person name="Nordberg H.P."/>
            <person name="Cantor M.N."/>
            <person name="Hua S.X."/>
        </authorList>
    </citation>
    <scope>NUCLEOTIDE SEQUENCE [LARGE SCALE GENOMIC DNA]</scope>
    <source>
        <strain evidence="10 11">Foug A</strain>
    </source>
</reference>
<organism evidence="10 11">
    <name type="scientific">Scleroderma citrinum Foug A</name>
    <dbReference type="NCBI Taxonomy" id="1036808"/>
    <lineage>
        <taxon>Eukaryota</taxon>
        <taxon>Fungi</taxon>
        <taxon>Dikarya</taxon>
        <taxon>Basidiomycota</taxon>
        <taxon>Agaricomycotina</taxon>
        <taxon>Agaricomycetes</taxon>
        <taxon>Agaricomycetidae</taxon>
        <taxon>Boletales</taxon>
        <taxon>Sclerodermatineae</taxon>
        <taxon>Sclerodermataceae</taxon>
        <taxon>Scleroderma</taxon>
    </lineage>
</organism>
<evidence type="ECO:0000256" key="6">
    <source>
        <dbReference type="ARBA" id="ARBA00023163"/>
    </source>
</evidence>
<dbReference type="InParanoid" id="A0A0C3A221"/>
<dbReference type="InterPro" id="IPR027093">
    <property type="entry name" value="EAF_fam"/>
</dbReference>
<evidence type="ECO:0000256" key="3">
    <source>
        <dbReference type="ARBA" id="ARBA00022553"/>
    </source>
</evidence>
<dbReference type="OrthoDB" id="125903at2759"/>
<comment type="similarity">
    <text evidence="2">Belongs to the EAF family.</text>
</comment>
<keyword evidence="7" id="KW-0539">Nucleus</keyword>
<dbReference type="GO" id="GO:0032783">
    <property type="term" value="C:super elongation complex"/>
    <property type="evidence" value="ECO:0007669"/>
    <property type="project" value="InterPro"/>
</dbReference>
<feature type="compositionally biased region" description="Acidic residues" evidence="8">
    <location>
        <begin position="300"/>
        <end position="332"/>
    </location>
</feature>
<dbReference type="EMBL" id="KN822011">
    <property type="protein sequence ID" value="KIM67703.1"/>
    <property type="molecule type" value="Genomic_DNA"/>
</dbReference>
<evidence type="ECO:0000256" key="4">
    <source>
        <dbReference type="ARBA" id="ARBA00023015"/>
    </source>
</evidence>
<evidence type="ECO:0000256" key="8">
    <source>
        <dbReference type="SAM" id="MobiDB-lite"/>
    </source>
</evidence>
<evidence type="ECO:0000256" key="7">
    <source>
        <dbReference type="ARBA" id="ARBA00023242"/>
    </source>
</evidence>
<name>A0A0C3A221_9AGAM</name>
<feature type="compositionally biased region" description="Basic and acidic residues" evidence="8">
    <location>
        <begin position="221"/>
        <end position="249"/>
    </location>
</feature>
<feature type="compositionally biased region" description="Acidic residues" evidence="8">
    <location>
        <begin position="155"/>
        <end position="176"/>
    </location>
</feature>
<feature type="region of interest" description="Disordered" evidence="8">
    <location>
        <begin position="54"/>
        <end position="91"/>
    </location>
</feature>
<keyword evidence="11" id="KW-1185">Reference proteome</keyword>
<protein>
    <recommendedName>
        <fullName evidence="9">Transcription elongation factor Eaf N-terminal domain-containing protein</fullName>
    </recommendedName>
</protein>
<feature type="compositionally biased region" description="Polar residues" evidence="8">
    <location>
        <begin position="73"/>
        <end position="85"/>
    </location>
</feature>
<feature type="region of interest" description="Disordered" evidence="8">
    <location>
        <begin position="130"/>
        <end position="384"/>
    </location>
</feature>
<gene>
    <name evidence="10" type="ORF">SCLCIDRAFT_1065749</name>
</gene>
<dbReference type="PANTHER" id="PTHR15970:SF2">
    <property type="entry name" value="ELL-ASSOCIATED FACTOR EAF"/>
    <property type="match status" value="1"/>
</dbReference>